<dbReference type="Proteomes" id="UP000295662">
    <property type="component" value="Unassembled WGS sequence"/>
</dbReference>
<name>A0A4R7SRL1_9BACT</name>
<organism evidence="2 3">
    <name type="scientific">Prosthecobacter fusiformis</name>
    <dbReference type="NCBI Taxonomy" id="48464"/>
    <lineage>
        <taxon>Bacteria</taxon>
        <taxon>Pseudomonadati</taxon>
        <taxon>Verrucomicrobiota</taxon>
        <taxon>Verrucomicrobiia</taxon>
        <taxon>Verrucomicrobiales</taxon>
        <taxon>Verrucomicrobiaceae</taxon>
        <taxon>Prosthecobacter</taxon>
    </lineage>
</organism>
<evidence type="ECO:0000313" key="2">
    <source>
        <dbReference type="EMBL" id="TDU80788.1"/>
    </source>
</evidence>
<evidence type="ECO:0000256" key="1">
    <source>
        <dbReference type="SAM" id="MobiDB-lite"/>
    </source>
</evidence>
<proteinExistence type="predicted"/>
<evidence type="ECO:0000313" key="3">
    <source>
        <dbReference type="Proteomes" id="UP000295662"/>
    </source>
</evidence>
<feature type="region of interest" description="Disordered" evidence="1">
    <location>
        <begin position="293"/>
        <end position="321"/>
    </location>
</feature>
<dbReference type="EMBL" id="SOCA01000001">
    <property type="protein sequence ID" value="TDU80788.1"/>
    <property type="molecule type" value="Genomic_DNA"/>
</dbReference>
<reference evidence="2 3" key="1">
    <citation type="submission" date="2019-03" db="EMBL/GenBank/DDBJ databases">
        <title>Genomic Encyclopedia of Archaeal and Bacterial Type Strains, Phase II (KMG-II): from individual species to whole genera.</title>
        <authorList>
            <person name="Goeker M."/>
        </authorList>
    </citation>
    <scope>NUCLEOTIDE SEQUENCE [LARGE SCALE GENOMIC DNA]</scope>
    <source>
        <strain evidence="2 3">ATCC 25309</strain>
    </source>
</reference>
<comment type="caution">
    <text evidence="2">The sequence shown here is derived from an EMBL/GenBank/DDBJ whole genome shotgun (WGS) entry which is preliminary data.</text>
</comment>
<keyword evidence="3" id="KW-1185">Reference proteome</keyword>
<sequence length="430" mass="47169">MNGQAEVAYLKMSEAEEEIVEVEIPVSETARIPGVEDLQLCAFVYAPLINPLNGQTIGPDHRRIKALLRLVEWKSGKASFVLCQATETVNETDVIATLHTWSEGSLVPWMHDLAESWWTQAGIRSKADALQSAITSLEPVEFPQALTAEPNGTSHLIVTAKTPFVRSASEAKVRAFLIDHHNKASQGDLAGLLANYAETVDFLDKGNLSRDRIGADESAHRTRWPKGEEVVQGGIHISREGFSLWRASYTMMFRNENSAGGWQKGLADLTLDVSVSPDGMRIVAQKAVVRDVQEGGPAPASSRTEPARPNPPPVKVRLPSPVWASSTTGTLGTETLTVHDAVHFKNGRATLHRTYRIIVSPNTPKSVASKYPNGLICMMTAEMEGSLTQTGPRMWRCIVVSRDGCKHPMPRSESLTQSADAMPKERWGRY</sequence>
<gene>
    <name evidence="2" type="ORF">EI77_00085</name>
</gene>
<dbReference type="AlphaFoldDB" id="A0A4R7SRL1"/>
<protein>
    <submittedName>
        <fullName evidence="2">Uncharacterized protein</fullName>
    </submittedName>
</protein>
<accession>A0A4R7SRL1</accession>
<feature type="region of interest" description="Disordered" evidence="1">
    <location>
        <begin position="407"/>
        <end position="430"/>
    </location>
</feature>